<keyword evidence="2" id="KW-1185">Reference proteome</keyword>
<evidence type="ECO:0000313" key="1">
    <source>
        <dbReference type="EMBL" id="KAJ7423798.1"/>
    </source>
</evidence>
<sequence>MLHQSVLGERLTEVTATVLSVIFKEVLSDRKVANIAPSLKKDKEEDLGKVIQQFLLETLSKYIKIKKVIVNSECEVTMGKMSLTFCVAFSDGLAGCVAEQRWQELIPWSQGDLALAVLARLPCEALPLQEGPLVLPVRLSHLTWEKPKLSLGTLPPQRGQTHLGFACEIG</sequence>
<name>A0ABQ9DQ38_9PASS</name>
<dbReference type="Proteomes" id="UP001145742">
    <property type="component" value="Unassembled WGS sequence"/>
</dbReference>
<dbReference type="EMBL" id="WHWB01032778">
    <property type="protein sequence ID" value="KAJ7423798.1"/>
    <property type="molecule type" value="Genomic_DNA"/>
</dbReference>
<protein>
    <submittedName>
        <fullName evidence="1">Uncharacterized protein</fullName>
    </submittedName>
</protein>
<evidence type="ECO:0000313" key="2">
    <source>
        <dbReference type="Proteomes" id="UP001145742"/>
    </source>
</evidence>
<organism evidence="1 2">
    <name type="scientific">Willisornis vidua</name>
    <name type="common">Xingu scale-backed antbird</name>
    <dbReference type="NCBI Taxonomy" id="1566151"/>
    <lineage>
        <taxon>Eukaryota</taxon>
        <taxon>Metazoa</taxon>
        <taxon>Chordata</taxon>
        <taxon>Craniata</taxon>
        <taxon>Vertebrata</taxon>
        <taxon>Euteleostomi</taxon>
        <taxon>Archelosauria</taxon>
        <taxon>Archosauria</taxon>
        <taxon>Dinosauria</taxon>
        <taxon>Saurischia</taxon>
        <taxon>Theropoda</taxon>
        <taxon>Coelurosauria</taxon>
        <taxon>Aves</taxon>
        <taxon>Neognathae</taxon>
        <taxon>Neoaves</taxon>
        <taxon>Telluraves</taxon>
        <taxon>Australaves</taxon>
        <taxon>Passeriformes</taxon>
        <taxon>Thamnophilidae</taxon>
        <taxon>Willisornis</taxon>
    </lineage>
</organism>
<accession>A0ABQ9DQ38</accession>
<gene>
    <name evidence="1" type="ORF">WISP_31894</name>
</gene>
<proteinExistence type="predicted"/>
<reference evidence="1" key="1">
    <citation type="submission" date="2019-10" db="EMBL/GenBank/DDBJ databases">
        <authorList>
            <person name="Soares A.E.R."/>
            <person name="Aleixo A."/>
            <person name="Schneider P."/>
            <person name="Miyaki C.Y."/>
            <person name="Schneider M.P."/>
            <person name="Mello C."/>
            <person name="Vasconcelos A.T.R."/>
        </authorList>
    </citation>
    <scope>NUCLEOTIDE SEQUENCE</scope>
    <source>
        <tissue evidence="1">Muscle</tissue>
    </source>
</reference>
<comment type="caution">
    <text evidence="1">The sequence shown here is derived from an EMBL/GenBank/DDBJ whole genome shotgun (WGS) entry which is preliminary data.</text>
</comment>